<evidence type="ECO:0000313" key="1">
    <source>
        <dbReference type="EMBL" id="GAF79455.1"/>
    </source>
</evidence>
<dbReference type="EMBL" id="BARS01004517">
    <property type="protein sequence ID" value="GAF79455.1"/>
    <property type="molecule type" value="Genomic_DNA"/>
</dbReference>
<comment type="caution">
    <text evidence="1">The sequence shown here is derived from an EMBL/GenBank/DDBJ whole genome shotgun (WGS) entry which is preliminary data.</text>
</comment>
<sequence length="49" mass="5442">APGEPLFEVKCPSCDEYITFQLGVGMISRAHLTSLGLARKKDIYNLTEE</sequence>
<proteinExistence type="predicted"/>
<dbReference type="AlphaFoldDB" id="X0TTM0"/>
<gene>
    <name evidence="1" type="ORF">S01H1_08831</name>
</gene>
<name>X0TTM0_9ZZZZ</name>
<feature type="non-terminal residue" evidence="1">
    <location>
        <position position="1"/>
    </location>
</feature>
<accession>X0TTM0</accession>
<organism evidence="1">
    <name type="scientific">marine sediment metagenome</name>
    <dbReference type="NCBI Taxonomy" id="412755"/>
    <lineage>
        <taxon>unclassified sequences</taxon>
        <taxon>metagenomes</taxon>
        <taxon>ecological metagenomes</taxon>
    </lineage>
</organism>
<protein>
    <submittedName>
        <fullName evidence="1">Uncharacterized protein</fullName>
    </submittedName>
</protein>
<reference evidence="1" key="1">
    <citation type="journal article" date="2014" name="Front. Microbiol.">
        <title>High frequency of phylogenetically diverse reductive dehalogenase-homologous genes in deep subseafloor sedimentary metagenomes.</title>
        <authorList>
            <person name="Kawai M."/>
            <person name="Futagami T."/>
            <person name="Toyoda A."/>
            <person name="Takaki Y."/>
            <person name="Nishi S."/>
            <person name="Hori S."/>
            <person name="Arai W."/>
            <person name="Tsubouchi T."/>
            <person name="Morono Y."/>
            <person name="Uchiyama I."/>
            <person name="Ito T."/>
            <person name="Fujiyama A."/>
            <person name="Inagaki F."/>
            <person name="Takami H."/>
        </authorList>
    </citation>
    <scope>NUCLEOTIDE SEQUENCE</scope>
    <source>
        <strain evidence="1">Expedition CK06-06</strain>
    </source>
</reference>